<dbReference type="InterPro" id="IPR050913">
    <property type="entry name" value="AP2/ERF_ERF"/>
</dbReference>
<comment type="caution">
    <text evidence="8">The sequence shown here is derived from an EMBL/GenBank/DDBJ whole genome shotgun (WGS) entry which is preliminary data.</text>
</comment>
<dbReference type="Proteomes" id="UP000655225">
    <property type="component" value="Unassembled WGS sequence"/>
</dbReference>
<dbReference type="PROSITE" id="PS51032">
    <property type="entry name" value="AP2_ERF"/>
    <property type="match status" value="1"/>
</dbReference>
<evidence type="ECO:0000256" key="3">
    <source>
        <dbReference type="ARBA" id="ARBA00023125"/>
    </source>
</evidence>
<keyword evidence="3" id="KW-0238">DNA-binding</keyword>
<dbReference type="PANTHER" id="PTHR31194">
    <property type="entry name" value="SHN SHINE , DNA BINDING / TRANSCRIPTION FACTOR"/>
    <property type="match status" value="1"/>
</dbReference>
<dbReference type="FunFam" id="3.30.730.10:FF:000001">
    <property type="entry name" value="Ethylene-responsive transcription factor 2"/>
    <property type="match status" value="1"/>
</dbReference>
<evidence type="ECO:0000259" key="7">
    <source>
        <dbReference type="PROSITE" id="PS51032"/>
    </source>
</evidence>
<dbReference type="InterPro" id="IPR016177">
    <property type="entry name" value="DNA-bd_dom_sf"/>
</dbReference>
<evidence type="ECO:0000256" key="6">
    <source>
        <dbReference type="SAM" id="MobiDB-lite"/>
    </source>
</evidence>
<keyword evidence="9" id="KW-1185">Reference proteome</keyword>
<keyword evidence="5" id="KW-0539">Nucleus</keyword>
<evidence type="ECO:0000256" key="4">
    <source>
        <dbReference type="ARBA" id="ARBA00023163"/>
    </source>
</evidence>
<organism evidence="8 9">
    <name type="scientific">Tetracentron sinense</name>
    <name type="common">Spur-leaf</name>
    <dbReference type="NCBI Taxonomy" id="13715"/>
    <lineage>
        <taxon>Eukaryota</taxon>
        <taxon>Viridiplantae</taxon>
        <taxon>Streptophyta</taxon>
        <taxon>Embryophyta</taxon>
        <taxon>Tracheophyta</taxon>
        <taxon>Spermatophyta</taxon>
        <taxon>Magnoliopsida</taxon>
        <taxon>Trochodendrales</taxon>
        <taxon>Trochodendraceae</taxon>
        <taxon>Tetracentron</taxon>
    </lineage>
</organism>
<dbReference type="InterPro" id="IPR001471">
    <property type="entry name" value="AP2/ERF_dom"/>
</dbReference>
<feature type="region of interest" description="Disordered" evidence="6">
    <location>
        <begin position="50"/>
        <end position="69"/>
    </location>
</feature>
<dbReference type="PRINTS" id="PR00367">
    <property type="entry name" value="ETHRSPELEMNT"/>
</dbReference>
<dbReference type="GO" id="GO:0003677">
    <property type="term" value="F:DNA binding"/>
    <property type="evidence" value="ECO:0007669"/>
    <property type="project" value="UniProtKB-KW"/>
</dbReference>
<comment type="subcellular location">
    <subcellularLocation>
        <location evidence="1">Nucleus</location>
    </subcellularLocation>
</comment>
<dbReference type="SMART" id="SM00380">
    <property type="entry name" value="AP2"/>
    <property type="match status" value="1"/>
</dbReference>
<evidence type="ECO:0000313" key="8">
    <source>
        <dbReference type="EMBL" id="KAF8380105.1"/>
    </source>
</evidence>
<keyword evidence="2" id="KW-0805">Transcription regulation</keyword>
<evidence type="ECO:0000256" key="5">
    <source>
        <dbReference type="ARBA" id="ARBA00023242"/>
    </source>
</evidence>
<dbReference type="GO" id="GO:0003700">
    <property type="term" value="F:DNA-binding transcription factor activity"/>
    <property type="evidence" value="ECO:0007669"/>
    <property type="project" value="InterPro"/>
</dbReference>
<dbReference type="SUPFAM" id="SSF54171">
    <property type="entry name" value="DNA-binding domain"/>
    <property type="match status" value="1"/>
</dbReference>
<dbReference type="CDD" id="cd00018">
    <property type="entry name" value="AP2"/>
    <property type="match status" value="1"/>
</dbReference>
<proteinExistence type="predicted"/>
<evidence type="ECO:0000256" key="1">
    <source>
        <dbReference type="ARBA" id="ARBA00004123"/>
    </source>
</evidence>
<dbReference type="PANTHER" id="PTHR31194:SF140">
    <property type="entry name" value="ETHYLENE-RESPONSIVE TRANSCRIPTION FACTOR CRF2"/>
    <property type="match status" value="1"/>
</dbReference>
<accession>A0A834YGY8</accession>
<dbReference type="Pfam" id="PF00847">
    <property type="entry name" value="AP2"/>
    <property type="match status" value="1"/>
</dbReference>
<dbReference type="OMA" id="IMNMMDE"/>
<evidence type="ECO:0000313" key="9">
    <source>
        <dbReference type="Proteomes" id="UP000655225"/>
    </source>
</evidence>
<evidence type="ECO:0000256" key="2">
    <source>
        <dbReference type="ARBA" id="ARBA00023015"/>
    </source>
</evidence>
<protein>
    <recommendedName>
        <fullName evidence="7">AP2/ERF domain-containing protein</fullName>
    </recommendedName>
</protein>
<dbReference type="InterPro" id="IPR036955">
    <property type="entry name" value="AP2/ERF_dom_sf"/>
</dbReference>
<dbReference type="OrthoDB" id="777519at2759"/>
<feature type="domain" description="AP2/ERF" evidence="7">
    <location>
        <begin position="130"/>
        <end position="187"/>
    </location>
</feature>
<keyword evidence="4" id="KW-0804">Transcription</keyword>
<dbReference type="AlphaFoldDB" id="A0A834YGY8"/>
<name>A0A834YGY8_TETSI</name>
<sequence length="358" mass="40444">MDMDGSIFSPVKFTEHRSVTNKLSRPLFKPRRVSDKGMDVGGPKIVRISVTDADATDSSSDEENHPFRPRQRVKKYVNEICMEVSSRNIGVDSWKNRSARNCRKKYSAEESVTPAIRRCLKLSPSSNGKKFRGVRQRPWGKWAAEIRDPWRRVRVWLGTYDTAEEAAKVYDTAAIQLRGPEAMTNFASPPTPTPTPTPIVSVTKQENNLPTISGYDSNEDHQNVSSPTSVLQFCSPPNQDAETQNWLQPLQPVKEEVQVSQNRLQPVKEVQVQEATPLLDDMCDLLPLDTPFLDDFFSFQTPAPELFNDSSLPESIFTEDFGDMFLDSNEDFGSSLWQVDDYFQDIGDLFVSDPLVGL</sequence>
<dbReference type="Gene3D" id="3.30.730.10">
    <property type="entry name" value="AP2/ERF domain"/>
    <property type="match status" value="1"/>
</dbReference>
<dbReference type="GO" id="GO:0005634">
    <property type="term" value="C:nucleus"/>
    <property type="evidence" value="ECO:0007669"/>
    <property type="project" value="UniProtKB-SubCell"/>
</dbReference>
<gene>
    <name evidence="8" type="ORF">HHK36_027576</name>
</gene>
<dbReference type="EMBL" id="JABCRI010000021">
    <property type="protein sequence ID" value="KAF8380105.1"/>
    <property type="molecule type" value="Genomic_DNA"/>
</dbReference>
<reference evidence="8 9" key="1">
    <citation type="submission" date="2020-04" db="EMBL/GenBank/DDBJ databases">
        <title>Plant Genome Project.</title>
        <authorList>
            <person name="Zhang R.-G."/>
        </authorList>
    </citation>
    <scope>NUCLEOTIDE SEQUENCE [LARGE SCALE GENOMIC DNA]</scope>
    <source>
        <strain evidence="8">YNK0</strain>
        <tissue evidence="8">Leaf</tissue>
    </source>
</reference>